<dbReference type="Proteomes" id="UP000321400">
    <property type="component" value="Unassembled WGS sequence"/>
</dbReference>
<name>A0A511X0K8_9BACI</name>
<comment type="caution">
    <text evidence="1">The sequence shown here is derived from an EMBL/GenBank/DDBJ whole genome shotgun (WGS) entry which is preliminary data.</text>
</comment>
<accession>A0A511X0K8</accession>
<protein>
    <submittedName>
        <fullName evidence="1">Uncharacterized protein</fullName>
    </submittedName>
</protein>
<organism evidence="1 2">
    <name type="scientific">Halolactibacillus alkaliphilus</name>
    <dbReference type="NCBI Taxonomy" id="442899"/>
    <lineage>
        <taxon>Bacteria</taxon>
        <taxon>Bacillati</taxon>
        <taxon>Bacillota</taxon>
        <taxon>Bacilli</taxon>
        <taxon>Bacillales</taxon>
        <taxon>Bacillaceae</taxon>
        <taxon>Halolactibacillus</taxon>
    </lineage>
</organism>
<keyword evidence="2" id="KW-1185">Reference proteome</keyword>
<sequence length="143" mass="16903">MIMIWEDEIQHAKYDYVRKRCIRRLSEEDQKLINTYEAFEKPLMERAQSVEELLDLMQVKRPFLMTARALCLSESDVFSRTQRLNILIESAVSREIDQLEMIPPLKVVQANNRTQQAHTKIFLLKSASHLNRELTQNKKGEIQ</sequence>
<evidence type="ECO:0000313" key="1">
    <source>
        <dbReference type="EMBL" id="GEN56483.1"/>
    </source>
</evidence>
<proteinExistence type="predicted"/>
<dbReference type="RefSeq" id="WP_143088161.1">
    <property type="nucleotide sequence ID" value="NZ_BJYE01000008.1"/>
</dbReference>
<dbReference type="EMBL" id="BJYE01000008">
    <property type="protein sequence ID" value="GEN56483.1"/>
    <property type="molecule type" value="Genomic_DNA"/>
</dbReference>
<reference evidence="1 2" key="1">
    <citation type="submission" date="2019-07" db="EMBL/GenBank/DDBJ databases">
        <title>Whole genome shotgun sequence of Halolactibacillus alkaliphilus NBRC 103919.</title>
        <authorList>
            <person name="Hosoyama A."/>
            <person name="Uohara A."/>
            <person name="Ohji S."/>
            <person name="Ichikawa N."/>
        </authorList>
    </citation>
    <scope>NUCLEOTIDE SEQUENCE [LARGE SCALE GENOMIC DNA]</scope>
    <source>
        <strain evidence="1 2">NBRC 103919</strain>
    </source>
</reference>
<dbReference type="AlphaFoldDB" id="A0A511X0K8"/>
<dbReference type="STRING" id="442899.SAMN05720591_10185"/>
<evidence type="ECO:0000313" key="2">
    <source>
        <dbReference type="Proteomes" id="UP000321400"/>
    </source>
</evidence>
<dbReference type="OrthoDB" id="2720271at2"/>
<gene>
    <name evidence="1" type="ORF">HAL01_09470</name>
</gene>